<dbReference type="InterPro" id="IPR009057">
    <property type="entry name" value="Homeodomain-like_sf"/>
</dbReference>
<dbReference type="SMART" id="SM00342">
    <property type="entry name" value="HTH_ARAC"/>
    <property type="match status" value="1"/>
</dbReference>
<accession>A0ABN5Z302</accession>
<name>A0ABN5Z302_9MYCO</name>
<evidence type="ECO:0000313" key="6">
    <source>
        <dbReference type="Proteomes" id="UP000465609"/>
    </source>
</evidence>
<sequence length="370" mass="40644">MTRRNDWNDQCDNIFDIFRHMAVADNAQLIGADWDVPRPVTTSRHMIEAARSCGVAASDCLAGTGLTLADIENTATEVQASQELAVLRNILARVPDPHEYARDVGLQYNIANMGIFGYALLASSNLSDAVNVGCRFAVLSSSYLRVTRHNTATGAIIEFDNSHMPSDVREFMVERDLHALFNLGPLLLGQLESDKAIRVELPGIEPPWDRFDFAGLNIEIDTSSTRSAIIIPNEVLHQAMPAADAATAAMCVQQCEDLLQARRQRRGTAALVRTRLVRDPGRQPSMAAIAGELCISERTLNRRLAAENTSYRLLIDEVRATLAAALLESGLTVEQTARQLGYSETAAFTRAFIRWTGTRPSRHRGTASPL</sequence>
<feature type="domain" description="HTH araC/xylS-type" evidence="4">
    <location>
        <begin position="266"/>
        <end position="366"/>
    </location>
</feature>
<dbReference type="Pfam" id="PF12625">
    <property type="entry name" value="Arabinose_bd"/>
    <property type="match status" value="1"/>
</dbReference>
<dbReference type="EMBL" id="AP022577">
    <property type="protein sequence ID" value="BBX87386.1"/>
    <property type="molecule type" value="Genomic_DNA"/>
</dbReference>
<evidence type="ECO:0000259" key="4">
    <source>
        <dbReference type="PROSITE" id="PS01124"/>
    </source>
</evidence>
<dbReference type="PANTHER" id="PTHR47894:SF1">
    <property type="entry name" value="HTH-TYPE TRANSCRIPTIONAL REGULATOR VQSM"/>
    <property type="match status" value="1"/>
</dbReference>
<keyword evidence="6" id="KW-1185">Reference proteome</keyword>
<evidence type="ECO:0000256" key="3">
    <source>
        <dbReference type="ARBA" id="ARBA00023163"/>
    </source>
</evidence>
<evidence type="ECO:0000256" key="2">
    <source>
        <dbReference type="ARBA" id="ARBA00023125"/>
    </source>
</evidence>
<dbReference type="Gene3D" id="1.10.10.60">
    <property type="entry name" value="Homeodomain-like"/>
    <property type="match status" value="1"/>
</dbReference>
<gene>
    <name evidence="5" type="ORF">MAUB_52590</name>
</gene>
<dbReference type="InterPro" id="IPR018060">
    <property type="entry name" value="HTH_AraC"/>
</dbReference>
<evidence type="ECO:0000313" key="5">
    <source>
        <dbReference type="EMBL" id="BBX87386.1"/>
    </source>
</evidence>
<organism evidence="5 6">
    <name type="scientific">Mycolicibacterium aubagnense</name>
    <dbReference type="NCBI Taxonomy" id="319707"/>
    <lineage>
        <taxon>Bacteria</taxon>
        <taxon>Bacillati</taxon>
        <taxon>Actinomycetota</taxon>
        <taxon>Actinomycetes</taxon>
        <taxon>Mycobacteriales</taxon>
        <taxon>Mycobacteriaceae</taxon>
        <taxon>Mycolicibacterium</taxon>
    </lineage>
</organism>
<dbReference type="PROSITE" id="PS01124">
    <property type="entry name" value="HTH_ARAC_FAMILY_2"/>
    <property type="match status" value="1"/>
</dbReference>
<dbReference type="SUPFAM" id="SSF46689">
    <property type="entry name" value="Homeodomain-like"/>
    <property type="match status" value="1"/>
</dbReference>
<dbReference type="Proteomes" id="UP000465609">
    <property type="component" value="Chromosome"/>
</dbReference>
<dbReference type="PANTHER" id="PTHR47894">
    <property type="entry name" value="HTH-TYPE TRANSCRIPTIONAL REGULATOR GADX"/>
    <property type="match status" value="1"/>
</dbReference>
<dbReference type="Pfam" id="PF12833">
    <property type="entry name" value="HTH_18"/>
    <property type="match status" value="1"/>
</dbReference>
<dbReference type="InterPro" id="IPR032687">
    <property type="entry name" value="AraC-type_N"/>
</dbReference>
<proteinExistence type="predicted"/>
<keyword evidence="2" id="KW-0238">DNA-binding</keyword>
<keyword evidence="1" id="KW-0805">Transcription regulation</keyword>
<evidence type="ECO:0000256" key="1">
    <source>
        <dbReference type="ARBA" id="ARBA00023015"/>
    </source>
</evidence>
<protein>
    <submittedName>
        <fullName evidence="5">Transcriptional regulator</fullName>
    </submittedName>
</protein>
<keyword evidence="3" id="KW-0804">Transcription</keyword>
<reference evidence="5 6" key="1">
    <citation type="journal article" date="2019" name="Emerg. Microbes Infect.">
        <title>Comprehensive subspecies identification of 175 nontuberculous mycobacteria species based on 7547 genomic profiles.</title>
        <authorList>
            <person name="Matsumoto Y."/>
            <person name="Kinjo T."/>
            <person name="Motooka D."/>
            <person name="Nabeya D."/>
            <person name="Jung N."/>
            <person name="Uechi K."/>
            <person name="Horii T."/>
            <person name="Iida T."/>
            <person name="Fujita J."/>
            <person name="Nakamura S."/>
        </authorList>
    </citation>
    <scope>NUCLEOTIDE SEQUENCE [LARGE SCALE GENOMIC DNA]</scope>
    <source>
        <strain evidence="5 6">JCM 15296</strain>
    </source>
</reference>